<organism evidence="9 10">
    <name type="scientific">Ventrimonas faecis</name>
    <dbReference type="NCBI Taxonomy" id="3133170"/>
    <lineage>
        <taxon>Bacteria</taxon>
        <taxon>Bacillati</taxon>
        <taxon>Bacillota</taxon>
        <taxon>Clostridia</taxon>
        <taxon>Lachnospirales</taxon>
        <taxon>Lachnospiraceae</taxon>
        <taxon>Ventrimonas</taxon>
    </lineage>
</organism>
<evidence type="ECO:0000256" key="5">
    <source>
        <dbReference type="SAM" id="MobiDB-lite"/>
    </source>
</evidence>
<dbReference type="PANTHER" id="PTHR47053:SF1">
    <property type="entry name" value="MUREIN DD-ENDOPEPTIDASE MEPH-RELATED"/>
    <property type="match status" value="1"/>
</dbReference>
<gene>
    <name evidence="9" type="ORF">WMO41_14400</name>
</gene>
<dbReference type="EMBL" id="JBBMFJ010000039">
    <property type="protein sequence ID" value="MEQ2564338.1"/>
    <property type="molecule type" value="Genomic_DNA"/>
</dbReference>
<keyword evidence="3" id="KW-0378">Hydrolase</keyword>
<reference evidence="9 10" key="1">
    <citation type="submission" date="2024-03" db="EMBL/GenBank/DDBJ databases">
        <title>Human intestinal bacterial collection.</title>
        <authorList>
            <person name="Pauvert C."/>
            <person name="Hitch T.C.A."/>
            <person name="Clavel T."/>
        </authorList>
    </citation>
    <scope>NUCLEOTIDE SEQUENCE [LARGE SCALE GENOMIC DNA]</scope>
    <source>
        <strain evidence="9 10">CLA-AP-H27</strain>
    </source>
</reference>
<keyword evidence="6" id="KW-0732">Signal</keyword>
<dbReference type="Pfam" id="PF00877">
    <property type="entry name" value="NLPC_P60"/>
    <property type="match status" value="1"/>
</dbReference>
<dbReference type="Gene3D" id="3.90.1720.10">
    <property type="entry name" value="endopeptidase domain like (from Nostoc punctiforme)"/>
    <property type="match status" value="1"/>
</dbReference>
<evidence type="ECO:0000256" key="2">
    <source>
        <dbReference type="ARBA" id="ARBA00022670"/>
    </source>
</evidence>
<dbReference type="PROSITE" id="PS51781">
    <property type="entry name" value="SH3B"/>
    <property type="match status" value="1"/>
</dbReference>
<evidence type="ECO:0000259" key="7">
    <source>
        <dbReference type="PROSITE" id="PS51781"/>
    </source>
</evidence>
<dbReference type="Pfam" id="PF08239">
    <property type="entry name" value="SH3_3"/>
    <property type="match status" value="2"/>
</dbReference>
<feature type="compositionally biased region" description="Low complexity" evidence="5">
    <location>
        <begin position="251"/>
        <end position="313"/>
    </location>
</feature>
<feature type="domain" description="SH3b" evidence="7">
    <location>
        <begin position="44"/>
        <end position="111"/>
    </location>
</feature>
<evidence type="ECO:0000256" key="4">
    <source>
        <dbReference type="ARBA" id="ARBA00022807"/>
    </source>
</evidence>
<keyword evidence="4" id="KW-0788">Thiol protease</keyword>
<dbReference type="SUPFAM" id="SSF54001">
    <property type="entry name" value="Cysteine proteinases"/>
    <property type="match status" value="1"/>
</dbReference>
<protein>
    <submittedName>
        <fullName evidence="9">NlpC/P60 family protein</fullName>
    </submittedName>
</protein>
<evidence type="ECO:0000256" key="6">
    <source>
        <dbReference type="SAM" id="SignalP"/>
    </source>
</evidence>
<dbReference type="InterPro" id="IPR000064">
    <property type="entry name" value="NLP_P60_dom"/>
</dbReference>
<comment type="similarity">
    <text evidence="1">Belongs to the peptidase C40 family.</text>
</comment>
<evidence type="ECO:0000256" key="1">
    <source>
        <dbReference type="ARBA" id="ARBA00007074"/>
    </source>
</evidence>
<accession>A0ABV1HQT6</accession>
<sequence>MKTWKKVLAVTCLCAAASCPFSAYADAAKSVHEATLVAAPADYENIAVSQVSDYVNIREQATTNSKIVGKIYNNCAATILETVEGEGGSWYRIQSGTVNGFIKSQYFITGQEAETLAQSIGREFVTVSVDNLRLREEPNLTSNVLTMISSGSRYVVQGDEGDFYKVEVDADLIGYIAKSYCKVEVEFDQAVSLEEERQKLEEEAQRKRDAQTAIANLEQTIKVEENKDVIIPANPSQSDDSAMTSAPSANTAAGSQAQSPSAGQSSSSGKTAASAPGKTDSSQNSSDQGSSAQIGSSGPSSGTVSSPVAGPGSSAAVVSATRTAIVAYAKQFLGNPYVYGGTSLTNGADCSGFTQSVFAHFGITTGRSSRDQAAKGKEISMSAIQPGDLLFYASGSYINHVAIYIGDGKIIHSSNPTTGITITKYNYRTPCKAVTFLD</sequence>
<dbReference type="InterPro" id="IPR051202">
    <property type="entry name" value="Peptidase_C40"/>
</dbReference>
<feature type="domain" description="NlpC/P60" evidence="8">
    <location>
        <begin position="319"/>
        <end position="438"/>
    </location>
</feature>
<dbReference type="PROSITE" id="PS51257">
    <property type="entry name" value="PROKAR_LIPOPROTEIN"/>
    <property type="match status" value="1"/>
</dbReference>
<dbReference type="InterPro" id="IPR003646">
    <property type="entry name" value="SH3-like_bac-type"/>
</dbReference>
<evidence type="ECO:0000259" key="8">
    <source>
        <dbReference type="PROSITE" id="PS51935"/>
    </source>
</evidence>
<dbReference type="Gene3D" id="2.30.30.40">
    <property type="entry name" value="SH3 Domains"/>
    <property type="match status" value="2"/>
</dbReference>
<evidence type="ECO:0000256" key="3">
    <source>
        <dbReference type="ARBA" id="ARBA00022801"/>
    </source>
</evidence>
<name>A0ABV1HQT6_9FIRM</name>
<dbReference type="InterPro" id="IPR038765">
    <property type="entry name" value="Papain-like_cys_pep_sf"/>
</dbReference>
<feature type="chain" id="PRO_5045924339" evidence="6">
    <location>
        <begin position="26"/>
        <end position="438"/>
    </location>
</feature>
<comment type="caution">
    <text evidence="9">The sequence shown here is derived from an EMBL/GenBank/DDBJ whole genome shotgun (WGS) entry which is preliminary data.</text>
</comment>
<evidence type="ECO:0000313" key="10">
    <source>
        <dbReference type="Proteomes" id="UP001437460"/>
    </source>
</evidence>
<feature type="region of interest" description="Disordered" evidence="5">
    <location>
        <begin position="226"/>
        <end position="313"/>
    </location>
</feature>
<feature type="signal peptide" evidence="6">
    <location>
        <begin position="1"/>
        <end position="25"/>
    </location>
</feature>
<feature type="compositionally biased region" description="Polar residues" evidence="5">
    <location>
        <begin position="234"/>
        <end position="250"/>
    </location>
</feature>
<evidence type="ECO:0000313" key="9">
    <source>
        <dbReference type="EMBL" id="MEQ2564338.1"/>
    </source>
</evidence>
<dbReference type="RefSeq" id="WP_349230346.1">
    <property type="nucleotide sequence ID" value="NZ_JBBMFJ010000039.1"/>
</dbReference>
<dbReference type="SMART" id="SM00287">
    <property type="entry name" value="SH3b"/>
    <property type="match status" value="2"/>
</dbReference>
<keyword evidence="2" id="KW-0645">Protease</keyword>
<dbReference type="PANTHER" id="PTHR47053">
    <property type="entry name" value="MUREIN DD-ENDOPEPTIDASE MEPH-RELATED"/>
    <property type="match status" value="1"/>
</dbReference>
<keyword evidence="10" id="KW-1185">Reference proteome</keyword>
<proteinExistence type="inferred from homology"/>
<dbReference type="PROSITE" id="PS51935">
    <property type="entry name" value="NLPC_P60"/>
    <property type="match status" value="1"/>
</dbReference>
<dbReference type="Proteomes" id="UP001437460">
    <property type="component" value="Unassembled WGS sequence"/>
</dbReference>